<feature type="chain" id="PRO_5038369487" evidence="1">
    <location>
        <begin position="24"/>
        <end position="237"/>
    </location>
</feature>
<evidence type="ECO:0000259" key="2">
    <source>
        <dbReference type="PROSITE" id="PS51677"/>
    </source>
</evidence>
<feature type="domain" description="NodB homology" evidence="2">
    <location>
        <begin position="40"/>
        <end position="218"/>
    </location>
</feature>
<dbReference type="AlphaFoldDB" id="A0A154BPB1"/>
<proteinExistence type="predicted"/>
<dbReference type="Proteomes" id="UP000076268">
    <property type="component" value="Unassembled WGS sequence"/>
</dbReference>
<protein>
    <submittedName>
        <fullName evidence="3">Polysaccharide deacetylase</fullName>
    </submittedName>
</protein>
<dbReference type="EMBL" id="LSGP01000025">
    <property type="protein sequence ID" value="KYZ75348.1"/>
    <property type="molecule type" value="Genomic_DNA"/>
</dbReference>
<dbReference type="STRING" id="1794912.AXX12_14440"/>
<dbReference type="RefSeq" id="WP_066245066.1">
    <property type="nucleotide sequence ID" value="NZ_LSGP01000025.1"/>
</dbReference>
<dbReference type="Pfam" id="PF01522">
    <property type="entry name" value="Polysacc_deac_1"/>
    <property type="match status" value="1"/>
</dbReference>
<dbReference type="InterPro" id="IPR002509">
    <property type="entry name" value="NODB_dom"/>
</dbReference>
<dbReference type="GO" id="GO:0005975">
    <property type="term" value="P:carbohydrate metabolic process"/>
    <property type="evidence" value="ECO:0007669"/>
    <property type="project" value="InterPro"/>
</dbReference>
<reference evidence="3 4" key="1">
    <citation type="submission" date="2016-02" db="EMBL/GenBank/DDBJ databases">
        <title>Anaerosporomusa subterraneum gen. nov., sp. nov., a spore-forming obligate anaerobe isolated from saprolite.</title>
        <authorList>
            <person name="Choi J.K."/>
            <person name="Shah M."/>
            <person name="Yee N."/>
        </authorList>
    </citation>
    <scope>NUCLEOTIDE SEQUENCE [LARGE SCALE GENOMIC DNA]</scope>
    <source>
        <strain evidence="3 4">RU4</strain>
    </source>
</reference>
<dbReference type="Gene3D" id="3.20.20.370">
    <property type="entry name" value="Glycoside hydrolase/deacetylase"/>
    <property type="match status" value="1"/>
</dbReference>
<dbReference type="OrthoDB" id="9812065at2"/>
<evidence type="ECO:0000313" key="3">
    <source>
        <dbReference type="EMBL" id="KYZ75348.1"/>
    </source>
</evidence>
<dbReference type="PROSITE" id="PS51677">
    <property type="entry name" value="NODB"/>
    <property type="match status" value="1"/>
</dbReference>
<dbReference type="PANTHER" id="PTHR10587">
    <property type="entry name" value="GLYCOSYL TRANSFERASE-RELATED"/>
    <property type="match status" value="1"/>
</dbReference>
<sequence length="237" mass="26684">MTKPHRMFLTVALLAVIVGVAEMHQSEDTHTISQISTNQKVVALTIDDGPHYKITPEILTVLKEKQVKATFFVLGVNAQQSPAILAQEVADGHEIGMHTYSHPILTKLSPQKILDEFDKAEKALLPIAPKPTLFRPPGGIYNSRVLEIAQQRGYTTILWSIDPHDWSRPPSEKVVDRVLADITPGSIVLLHDGQYPLPTAQALRTIIDRLRKLGYEFVTISELLQYNEVRHSLDWFR</sequence>
<dbReference type="InterPro" id="IPR011330">
    <property type="entry name" value="Glyco_hydro/deAcase_b/a-brl"/>
</dbReference>
<evidence type="ECO:0000313" key="4">
    <source>
        <dbReference type="Proteomes" id="UP000076268"/>
    </source>
</evidence>
<dbReference type="CDD" id="cd10917">
    <property type="entry name" value="CE4_NodB_like_6s_7s"/>
    <property type="match status" value="1"/>
</dbReference>
<organism evidence="3 4">
    <name type="scientific">Anaerosporomusa subterranea</name>
    <dbReference type="NCBI Taxonomy" id="1794912"/>
    <lineage>
        <taxon>Bacteria</taxon>
        <taxon>Bacillati</taxon>
        <taxon>Bacillota</taxon>
        <taxon>Negativicutes</taxon>
        <taxon>Acetonemataceae</taxon>
        <taxon>Anaerosporomusa</taxon>
    </lineage>
</organism>
<dbReference type="InterPro" id="IPR050248">
    <property type="entry name" value="Polysacc_deacetylase_ArnD"/>
</dbReference>
<gene>
    <name evidence="3" type="ORF">AXX12_14440</name>
</gene>
<name>A0A154BPB1_ANASB</name>
<comment type="caution">
    <text evidence="3">The sequence shown here is derived from an EMBL/GenBank/DDBJ whole genome shotgun (WGS) entry which is preliminary data.</text>
</comment>
<dbReference type="SUPFAM" id="SSF88713">
    <property type="entry name" value="Glycoside hydrolase/deacetylase"/>
    <property type="match status" value="1"/>
</dbReference>
<keyword evidence="4" id="KW-1185">Reference proteome</keyword>
<keyword evidence="1" id="KW-0732">Signal</keyword>
<accession>A0A154BPB1</accession>
<feature type="signal peptide" evidence="1">
    <location>
        <begin position="1"/>
        <end position="23"/>
    </location>
</feature>
<dbReference type="GO" id="GO:0016810">
    <property type="term" value="F:hydrolase activity, acting on carbon-nitrogen (but not peptide) bonds"/>
    <property type="evidence" value="ECO:0007669"/>
    <property type="project" value="InterPro"/>
</dbReference>
<evidence type="ECO:0000256" key="1">
    <source>
        <dbReference type="SAM" id="SignalP"/>
    </source>
</evidence>